<proteinExistence type="predicted"/>
<evidence type="ECO:0000313" key="1">
    <source>
        <dbReference type="EMBL" id="UYG15743.1"/>
    </source>
</evidence>
<dbReference type="EMBL" id="CP107020">
    <property type="protein sequence ID" value="UYG15743.1"/>
    <property type="molecule type" value="Genomic_DNA"/>
</dbReference>
<protein>
    <submittedName>
        <fullName evidence="1">Uncharacterized protein</fullName>
    </submittedName>
</protein>
<evidence type="ECO:0000313" key="2">
    <source>
        <dbReference type="Proteomes" id="UP001164305"/>
    </source>
</evidence>
<gene>
    <name evidence="1" type="ORF">BRM3_08805</name>
</gene>
<reference evidence="1" key="1">
    <citation type="submission" date="2022-10" db="EMBL/GenBank/DDBJ databases">
        <title>Whole-Genome Sequencing of Brachybacterium huguangmaarense BRM-3, Isolated from Betula schmidtii.</title>
        <authorList>
            <person name="Haam D."/>
        </authorList>
    </citation>
    <scope>NUCLEOTIDE SEQUENCE</scope>
    <source>
        <strain evidence="1">BRM-3</strain>
    </source>
</reference>
<accession>A0ABY6FXU9</accession>
<keyword evidence="2" id="KW-1185">Reference proteome</keyword>
<name>A0ABY6FXU9_9MICO</name>
<dbReference type="Proteomes" id="UP001164305">
    <property type="component" value="Chromosome"/>
</dbReference>
<sequence length="132" mass="15057">MDDPTRSTPYPTTSPAAPLPGYERFFAFESMQTTVSTVTIGYRLTLRGVTPIETMPSTRDESLPEYSIRVTLGDHEVVLTVDEWGGRGEELDTWLRDWIVERVSWTRAGVASGRSRKDPGWLRVLREQAPWR</sequence>
<dbReference type="RefSeq" id="WP_263592957.1">
    <property type="nucleotide sequence ID" value="NZ_CP107020.1"/>
</dbReference>
<organism evidence="1 2">
    <name type="scientific">Brachybacterium huguangmaarense</name>
    <dbReference type="NCBI Taxonomy" id="1652028"/>
    <lineage>
        <taxon>Bacteria</taxon>
        <taxon>Bacillati</taxon>
        <taxon>Actinomycetota</taxon>
        <taxon>Actinomycetes</taxon>
        <taxon>Micrococcales</taxon>
        <taxon>Dermabacteraceae</taxon>
        <taxon>Brachybacterium</taxon>
    </lineage>
</organism>